<proteinExistence type="predicted"/>
<evidence type="ECO:0000256" key="1">
    <source>
        <dbReference type="SAM" id="MobiDB-lite"/>
    </source>
</evidence>
<dbReference type="Proteomes" id="UP000693970">
    <property type="component" value="Unassembled WGS sequence"/>
</dbReference>
<organism evidence="2 3">
    <name type="scientific">Nitzschia inconspicua</name>
    <dbReference type="NCBI Taxonomy" id="303405"/>
    <lineage>
        <taxon>Eukaryota</taxon>
        <taxon>Sar</taxon>
        <taxon>Stramenopiles</taxon>
        <taxon>Ochrophyta</taxon>
        <taxon>Bacillariophyta</taxon>
        <taxon>Bacillariophyceae</taxon>
        <taxon>Bacillariophycidae</taxon>
        <taxon>Bacillariales</taxon>
        <taxon>Bacillariaceae</taxon>
        <taxon>Nitzschia</taxon>
    </lineage>
</organism>
<evidence type="ECO:0000313" key="2">
    <source>
        <dbReference type="EMBL" id="KAG7340640.1"/>
    </source>
</evidence>
<dbReference type="AlphaFoldDB" id="A0A9K3KBI6"/>
<reference evidence="2" key="2">
    <citation type="submission" date="2021-04" db="EMBL/GenBank/DDBJ databases">
        <authorList>
            <person name="Podell S."/>
        </authorList>
    </citation>
    <scope>NUCLEOTIDE SEQUENCE</scope>
    <source>
        <strain evidence="2">Hildebrandi</strain>
    </source>
</reference>
<feature type="region of interest" description="Disordered" evidence="1">
    <location>
        <begin position="452"/>
        <end position="482"/>
    </location>
</feature>
<gene>
    <name evidence="2" type="ORF">IV203_024183</name>
</gene>
<reference evidence="2" key="1">
    <citation type="journal article" date="2021" name="Sci. Rep.">
        <title>Diploid genomic architecture of Nitzschia inconspicua, an elite biomass production diatom.</title>
        <authorList>
            <person name="Oliver A."/>
            <person name="Podell S."/>
            <person name="Pinowska A."/>
            <person name="Traller J.C."/>
            <person name="Smith S.R."/>
            <person name="McClure R."/>
            <person name="Beliaev A."/>
            <person name="Bohutskyi P."/>
            <person name="Hill E.A."/>
            <person name="Rabines A."/>
            <person name="Zheng H."/>
            <person name="Allen L.Z."/>
            <person name="Kuo A."/>
            <person name="Grigoriev I.V."/>
            <person name="Allen A.E."/>
            <person name="Hazlebeck D."/>
            <person name="Allen E.E."/>
        </authorList>
    </citation>
    <scope>NUCLEOTIDE SEQUENCE</scope>
    <source>
        <strain evidence="2">Hildebrandi</strain>
    </source>
</reference>
<sequence length="482" mass="56419">MQEKHSARLGLQLLFLSTVASIFNYRLYHQFFIESATGGTASVINSRNLDLSFSPPLMTANKVGTENISLSSPLFSSDISESFSTSPPWAFFYNVYMPSNQGKVKINAALVNHILDEQLHQVGTSYAATYGNTSMSLYYNTIGHPINHSSFQEICHKWNPRMKCIHMKHYDQAFEEKTLASVHQYCQEQPHHRVGYIHNKGSFNSRNSRNHWWRRHMTMAVTDRDCMHPPDNACDICGLNFYALPFIHFSGNFFTARCSYINKLLPIEEFRDLMSVLANQTKEYEQQGRFLFHTFPRRDTYLGLDRYASEAWPGSHPSVVACDLSTERKVDFWKKSQPNAFHYWNFSLAPRSTDPSGKFLHVRRTLRNKSTYLMREYWLLAGNIFKWIHLYDTVPHKTSWVWNFFPNGEVWRNGYTLFGKDVVESLLDPFAMKDGNLSLPIYENVTKYHFAQQKRDEKRARQRARRQRRRQQNRGRQSHAIE</sequence>
<protein>
    <submittedName>
        <fullName evidence="2">Uncharacterized protein</fullName>
    </submittedName>
</protein>
<dbReference type="EMBL" id="JAGRRH010000027">
    <property type="protein sequence ID" value="KAG7340640.1"/>
    <property type="molecule type" value="Genomic_DNA"/>
</dbReference>
<accession>A0A9K3KBI6</accession>
<name>A0A9K3KBI6_9STRA</name>
<comment type="caution">
    <text evidence="2">The sequence shown here is derived from an EMBL/GenBank/DDBJ whole genome shotgun (WGS) entry which is preliminary data.</text>
</comment>
<evidence type="ECO:0000313" key="3">
    <source>
        <dbReference type="Proteomes" id="UP000693970"/>
    </source>
</evidence>
<feature type="compositionally biased region" description="Basic residues" evidence="1">
    <location>
        <begin position="460"/>
        <end position="482"/>
    </location>
</feature>
<keyword evidence="3" id="KW-1185">Reference proteome</keyword>
<dbReference type="OrthoDB" id="48355at2759"/>